<dbReference type="Proteomes" id="UP001314263">
    <property type="component" value="Unassembled WGS sequence"/>
</dbReference>
<feature type="active site" description="Proton donor" evidence="6">
    <location>
        <position position="202"/>
    </location>
</feature>
<accession>A0AAV1HPB2</accession>
<dbReference type="InterPro" id="IPR011013">
    <property type="entry name" value="Gal_mutarotase_sf_dom"/>
</dbReference>
<organism evidence="9 10">
    <name type="scientific">Coccomyxa viridis</name>
    <dbReference type="NCBI Taxonomy" id="1274662"/>
    <lineage>
        <taxon>Eukaryota</taxon>
        <taxon>Viridiplantae</taxon>
        <taxon>Chlorophyta</taxon>
        <taxon>core chlorophytes</taxon>
        <taxon>Trebouxiophyceae</taxon>
        <taxon>Trebouxiophyceae incertae sedis</taxon>
        <taxon>Coccomyxaceae</taxon>
        <taxon>Coccomyxa</taxon>
    </lineage>
</organism>
<evidence type="ECO:0000256" key="4">
    <source>
        <dbReference type="ARBA" id="ARBA00023277"/>
    </source>
</evidence>
<dbReference type="AlphaFoldDB" id="A0AAV1HPB2"/>
<dbReference type="GO" id="GO:0033499">
    <property type="term" value="P:galactose catabolic process via UDP-galactose, Leloir pathway"/>
    <property type="evidence" value="ECO:0007669"/>
    <property type="project" value="TreeGrafter"/>
</dbReference>
<evidence type="ECO:0000313" key="10">
    <source>
        <dbReference type="Proteomes" id="UP001314263"/>
    </source>
</evidence>
<dbReference type="PANTHER" id="PTHR10091:SF0">
    <property type="entry name" value="GALACTOSE MUTAROTASE"/>
    <property type="match status" value="1"/>
</dbReference>
<dbReference type="EMBL" id="CAUYUE010000001">
    <property type="protein sequence ID" value="CAK0732340.1"/>
    <property type="molecule type" value="Genomic_DNA"/>
</dbReference>
<feature type="binding site" evidence="8">
    <location>
        <begin position="202"/>
        <end position="204"/>
    </location>
    <ligand>
        <name>beta-D-galactose</name>
        <dbReference type="ChEBI" id="CHEBI:27667"/>
    </ligand>
</feature>
<dbReference type="GO" id="GO:0004034">
    <property type="term" value="F:aldose 1-epimerase activity"/>
    <property type="evidence" value="ECO:0007669"/>
    <property type="project" value="UniProtKB-EC"/>
</dbReference>
<protein>
    <recommendedName>
        <fullName evidence="5">Aldose 1-epimerase</fullName>
        <ecNumber evidence="5">5.1.3.3</ecNumber>
    </recommendedName>
</protein>
<keyword evidence="4 5" id="KW-0119">Carbohydrate metabolism</keyword>
<dbReference type="InterPro" id="IPR047215">
    <property type="entry name" value="Galactose_mutarotase-like"/>
</dbReference>
<gene>
    <name evidence="9" type="ORF">CVIRNUC_000118</name>
</gene>
<evidence type="ECO:0000256" key="3">
    <source>
        <dbReference type="ARBA" id="ARBA00023235"/>
    </source>
</evidence>
<dbReference type="CDD" id="cd09019">
    <property type="entry name" value="galactose_mutarotase_like"/>
    <property type="match status" value="1"/>
</dbReference>
<dbReference type="SUPFAM" id="SSF74650">
    <property type="entry name" value="Galactose mutarotase-like"/>
    <property type="match status" value="1"/>
</dbReference>
<evidence type="ECO:0000256" key="2">
    <source>
        <dbReference type="ARBA" id="ARBA00006206"/>
    </source>
</evidence>
<keyword evidence="10" id="KW-1185">Reference proteome</keyword>
<sequence length="422" mass="45350">MAIIALLDCSLTKAARSLLIAPAPGPFSHGVLPGHFYSGTTPIVLSNANNMQVHILPVGATIQRLIVPNEVGVAEDVVLGFDDPAQYQTSNTQYFGGIVGRVANRIANASFDLDGQTSHLGANDRGNTLHGGFNPLFENSTWDVLEADSTHVKLHFTSPDGAQGFPGALQVTATYVLTDNNQLQLDIEATASKTTPVNLAQHTYFNLNGEASPANVLNYELYINGDFYTPVDLTQIPTGQLLPVNGTAFDFTKPRTIGSRINEVTYPPPHVGYDHNWALFGLGMDATSKTHIGAISNDVQLAVTLHSPASGRYMDLYTNMPGLQFYSGNNLNGSTVGKGAYPYPIYGGMALETQVWPDFLHEDKFPSSILQPGEVYHHKWHLHFYNKPATGALAPAPTGVAVAKAASVKPAPAPENTRRMGL</sequence>
<evidence type="ECO:0000256" key="7">
    <source>
        <dbReference type="PIRSR" id="PIRSR005096-2"/>
    </source>
</evidence>
<name>A0AAV1HPB2_9CHLO</name>
<dbReference type="PIRSF" id="PIRSF005096">
    <property type="entry name" value="GALM"/>
    <property type="match status" value="1"/>
</dbReference>
<evidence type="ECO:0000256" key="5">
    <source>
        <dbReference type="PIRNR" id="PIRNR005096"/>
    </source>
</evidence>
<dbReference type="InterPro" id="IPR008183">
    <property type="entry name" value="Aldose_1/G6P_1-epimerase"/>
</dbReference>
<evidence type="ECO:0000313" key="9">
    <source>
        <dbReference type="EMBL" id="CAK0732340.1"/>
    </source>
</evidence>
<keyword evidence="3 5" id="KW-0413">Isomerase</keyword>
<dbReference type="PANTHER" id="PTHR10091">
    <property type="entry name" value="ALDOSE-1-EPIMERASE"/>
    <property type="match status" value="1"/>
</dbReference>
<dbReference type="Gene3D" id="2.70.98.10">
    <property type="match status" value="1"/>
</dbReference>
<dbReference type="InterPro" id="IPR014718">
    <property type="entry name" value="GH-type_carb-bd"/>
</dbReference>
<evidence type="ECO:0000256" key="6">
    <source>
        <dbReference type="PIRSR" id="PIRSR005096-1"/>
    </source>
</evidence>
<dbReference type="NCBIfam" id="NF008277">
    <property type="entry name" value="PRK11055.1"/>
    <property type="match status" value="1"/>
</dbReference>
<evidence type="ECO:0000256" key="1">
    <source>
        <dbReference type="ARBA" id="ARBA00005028"/>
    </source>
</evidence>
<comment type="pathway">
    <text evidence="1 5">Carbohydrate metabolism; hexose metabolism.</text>
</comment>
<dbReference type="GO" id="GO:0006006">
    <property type="term" value="P:glucose metabolic process"/>
    <property type="evidence" value="ECO:0007669"/>
    <property type="project" value="TreeGrafter"/>
</dbReference>
<dbReference type="Pfam" id="PF01263">
    <property type="entry name" value="Aldose_epim"/>
    <property type="match status" value="1"/>
</dbReference>
<proteinExistence type="inferred from homology"/>
<comment type="similarity">
    <text evidence="2 5">Belongs to the aldose epimerase family.</text>
</comment>
<feature type="binding site" evidence="8">
    <location>
        <begin position="104"/>
        <end position="105"/>
    </location>
    <ligand>
        <name>beta-D-galactose</name>
        <dbReference type="ChEBI" id="CHEBI:27667"/>
    </ligand>
</feature>
<feature type="binding site" evidence="7">
    <location>
        <position position="274"/>
    </location>
    <ligand>
        <name>beta-D-galactose</name>
        <dbReference type="ChEBI" id="CHEBI:27667"/>
    </ligand>
</feature>
<dbReference type="EC" id="5.1.3.3" evidence="5"/>
<dbReference type="InterPro" id="IPR015443">
    <property type="entry name" value="Aldose_1-epimerase"/>
</dbReference>
<comment type="caution">
    <text evidence="9">The sequence shown here is derived from an EMBL/GenBank/DDBJ whole genome shotgun (WGS) entry which is preliminary data.</text>
</comment>
<reference evidence="9 10" key="1">
    <citation type="submission" date="2023-10" db="EMBL/GenBank/DDBJ databases">
        <authorList>
            <person name="Maclean D."/>
            <person name="Macfadyen A."/>
        </authorList>
    </citation>
    <scope>NUCLEOTIDE SEQUENCE [LARGE SCALE GENOMIC DNA]</scope>
</reference>
<evidence type="ECO:0000256" key="8">
    <source>
        <dbReference type="PIRSR" id="PIRSR005096-3"/>
    </source>
</evidence>
<comment type="catalytic activity">
    <reaction evidence="5">
        <text>alpha-D-glucose = beta-D-glucose</text>
        <dbReference type="Rhea" id="RHEA:10264"/>
        <dbReference type="ChEBI" id="CHEBI:15903"/>
        <dbReference type="ChEBI" id="CHEBI:17925"/>
        <dbReference type="EC" id="5.1.3.3"/>
    </reaction>
</comment>
<feature type="active site" description="Proton acceptor" evidence="6">
    <location>
        <position position="352"/>
    </location>
</feature>
<dbReference type="GO" id="GO:0030246">
    <property type="term" value="F:carbohydrate binding"/>
    <property type="evidence" value="ECO:0007669"/>
    <property type="project" value="InterPro"/>
</dbReference>